<dbReference type="SUPFAM" id="SSF82649">
    <property type="entry name" value="SufE/NifU"/>
    <property type="match status" value="1"/>
</dbReference>
<evidence type="ECO:0000313" key="4">
    <source>
        <dbReference type="Proteomes" id="UP000001420"/>
    </source>
</evidence>
<dbReference type="Pfam" id="PF02657">
    <property type="entry name" value="SufE"/>
    <property type="match status" value="1"/>
</dbReference>
<dbReference type="Gene3D" id="3.90.1010.10">
    <property type="match status" value="1"/>
</dbReference>
<name>Q7VBE6_PROMA</name>
<gene>
    <name evidence="3" type="ordered locus">Pro_1149</name>
</gene>
<dbReference type="Proteomes" id="UP000001420">
    <property type="component" value="Chromosome"/>
</dbReference>
<dbReference type="KEGG" id="pma:Pro_1149"/>
<dbReference type="OrthoDB" id="542067at2"/>
<keyword evidence="4" id="KW-1185">Reference proteome</keyword>
<organism evidence="3 4">
    <name type="scientific">Prochlorococcus marinus (strain SARG / CCMP1375 / SS120)</name>
    <dbReference type="NCBI Taxonomy" id="167539"/>
    <lineage>
        <taxon>Bacteria</taxon>
        <taxon>Bacillati</taxon>
        <taxon>Cyanobacteriota</taxon>
        <taxon>Cyanophyceae</taxon>
        <taxon>Synechococcales</taxon>
        <taxon>Prochlorococcaceae</taxon>
        <taxon>Prochlorococcus</taxon>
    </lineage>
</organism>
<feature type="domain" description="Fe-S metabolism associated" evidence="2">
    <location>
        <begin position="23"/>
        <end position="142"/>
    </location>
</feature>
<dbReference type="PANTHER" id="PTHR43597">
    <property type="entry name" value="SULFUR ACCEPTOR PROTEIN CSDE"/>
    <property type="match status" value="1"/>
</dbReference>
<evidence type="ECO:0000313" key="3">
    <source>
        <dbReference type="EMBL" id="AAQ00194.1"/>
    </source>
</evidence>
<dbReference type="AlphaFoldDB" id="Q7VBE6"/>
<sequence>MGEQTNEPQCKDFGSHALNEIVAKLKSSSEPRKRYEYLLFLAKKLPVLSINSLNNSMQVKGCISKVYVIGELKGGKLFWQGYSDALITKGMLSLLIKGLNNLTPKEVLKIDPSFITETGLSSSLTPSRVNGFMNIFLKMKAQAGTFL</sequence>
<proteinExistence type="inferred from homology"/>
<dbReference type="PATRIC" id="fig|167539.5.peg.1202"/>
<dbReference type="HOGENOM" id="CLU_124502_0_1_3"/>
<dbReference type="InterPro" id="IPR003808">
    <property type="entry name" value="Fe-S_metab-assoc_dom"/>
</dbReference>
<protein>
    <submittedName>
        <fullName evidence="3">SufE protein</fullName>
    </submittedName>
</protein>
<evidence type="ECO:0000259" key="2">
    <source>
        <dbReference type="Pfam" id="PF02657"/>
    </source>
</evidence>
<evidence type="ECO:0000256" key="1">
    <source>
        <dbReference type="ARBA" id="ARBA00010282"/>
    </source>
</evidence>
<dbReference type="RefSeq" id="WP_011125301.1">
    <property type="nucleotide sequence ID" value="NC_005042.1"/>
</dbReference>
<comment type="similarity">
    <text evidence="1">Belongs to the SufE family.</text>
</comment>
<dbReference type="PANTHER" id="PTHR43597:SF5">
    <property type="entry name" value="SUFE-LIKE PROTEIN 2, CHLOROPLASTIC"/>
    <property type="match status" value="1"/>
</dbReference>
<accession>Q7VBE6</accession>
<dbReference type="STRING" id="167539.Pro_1149"/>
<dbReference type="EMBL" id="AE017126">
    <property type="protein sequence ID" value="AAQ00194.1"/>
    <property type="molecule type" value="Genomic_DNA"/>
</dbReference>
<reference evidence="3 4" key="1">
    <citation type="journal article" date="2003" name="Proc. Natl. Acad. Sci. U.S.A.">
        <title>Genome sequence of the cyanobacterium Prochlorococcus marinus SS120, a nearly minimal oxyphototrophic genome.</title>
        <authorList>
            <person name="Dufresne A."/>
            <person name="Salanoubat M."/>
            <person name="Partensky F."/>
            <person name="Artiguenave F."/>
            <person name="Axmann I.M."/>
            <person name="Barbe V."/>
            <person name="Duprat S."/>
            <person name="Galperin M.Y."/>
            <person name="Koonin E.V."/>
            <person name="Le Gall F."/>
            <person name="Makarova K.S."/>
            <person name="Ostrowski M."/>
            <person name="Oztas S."/>
            <person name="Robert C."/>
            <person name="Rogozin I.B."/>
            <person name="Scanlan D.J."/>
            <person name="Tandeau de Marsac N."/>
            <person name="Weissenbach J."/>
            <person name="Wincker P."/>
            <person name="Wolf Y.I."/>
            <person name="Hess W.R."/>
        </authorList>
    </citation>
    <scope>NUCLEOTIDE SEQUENCE [LARGE SCALE GENOMIC DNA]</scope>
    <source>
        <strain evidence="4">SARG / CCMP1375 / SS120</strain>
    </source>
</reference>
<dbReference type="eggNOG" id="COG2166">
    <property type="taxonomic scope" value="Bacteria"/>
</dbReference>
<dbReference type="EnsemblBacteria" id="AAQ00194">
    <property type="protein sequence ID" value="AAQ00194"/>
    <property type="gene ID" value="Pro_1149"/>
</dbReference>